<dbReference type="InterPro" id="IPR003251">
    <property type="entry name" value="Rr_diiron-bd_dom"/>
</dbReference>
<dbReference type="Gene3D" id="1.20.1260.10">
    <property type="match status" value="1"/>
</dbReference>
<feature type="domain" description="Rubrerythrin diiron-binding" evidence="1">
    <location>
        <begin position="6"/>
        <end position="60"/>
    </location>
</feature>
<dbReference type="PANTHER" id="PTHR33531">
    <property type="entry name" value="RUBRERYTHRIN SUBFAMILY"/>
    <property type="match status" value="1"/>
</dbReference>
<dbReference type="SUPFAM" id="SSF47240">
    <property type="entry name" value="Ferritin-like"/>
    <property type="match status" value="1"/>
</dbReference>
<name>A0ABM8EGF3_9BACT</name>
<dbReference type="PANTHER" id="PTHR33531:SF7">
    <property type="entry name" value="HYPOTHETICAL MEMBRANE PROTEIN, CONSERVED"/>
    <property type="match status" value="1"/>
</dbReference>
<dbReference type="Proteomes" id="UP001317705">
    <property type="component" value="Chromosome"/>
</dbReference>
<dbReference type="EMBL" id="AP027151">
    <property type="protein sequence ID" value="BDV41486.1"/>
    <property type="molecule type" value="Genomic_DNA"/>
</dbReference>
<evidence type="ECO:0000313" key="3">
    <source>
        <dbReference type="Proteomes" id="UP001317705"/>
    </source>
</evidence>
<evidence type="ECO:0000259" key="1">
    <source>
        <dbReference type="Pfam" id="PF02915"/>
    </source>
</evidence>
<dbReference type="Pfam" id="PF02915">
    <property type="entry name" value="Rubrerythrin"/>
    <property type="match status" value="1"/>
</dbReference>
<reference evidence="2 3" key="1">
    <citation type="submission" date="2022-12" db="EMBL/GenBank/DDBJ databases">
        <title>Polyphasic characterization of Geotalea uranireducens NIT-SL11 newly isolated from a complex of sewage sludge and microbially reduced graphene oxide.</title>
        <authorList>
            <person name="Xie L."/>
            <person name="Yoshida N."/>
            <person name="Meng L."/>
        </authorList>
    </citation>
    <scope>NUCLEOTIDE SEQUENCE [LARGE SCALE GENOMIC DNA]</scope>
    <source>
        <strain evidence="2 3">NIT-SL11</strain>
    </source>
</reference>
<dbReference type="InterPro" id="IPR009078">
    <property type="entry name" value="Ferritin-like_SF"/>
</dbReference>
<organism evidence="2 3">
    <name type="scientific">Geotalea uraniireducens</name>
    <dbReference type="NCBI Taxonomy" id="351604"/>
    <lineage>
        <taxon>Bacteria</taxon>
        <taxon>Pseudomonadati</taxon>
        <taxon>Thermodesulfobacteriota</taxon>
        <taxon>Desulfuromonadia</taxon>
        <taxon>Geobacterales</taxon>
        <taxon>Geobacteraceae</taxon>
        <taxon>Geotalea</taxon>
    </lineage>
</organism>
<dbReference type="InterPro" id="IPR012347">
    <property type="entry name" value="Ferritin-like"/>
</dbReference>
<evidence type="ECO:0000313" key="2">
    <source>
        <dbReference type="EMBL" id="BDV41486.1"/>
    </source>
</evidence>
<keyword evidence="3" id="KW-1185">Reference proteome</keyword>
<dbReference type="CDD" id="cd01045">
    <property type="entry name" value="Ferritin_like_AB"/>
    <property type="match status" value="1"/>
</dbReference>
<sequence>MNENRKETLDAIMRAMEIEKETFDFYTKAEHKTFNPEGKRIFHWLAKTEEQHYLKLNELYQSLHEGGRWVFYGGSTIGLEPGAAGEPQVDFNTDDLVALQIAMEIEKKGIDYFDELIAGTADAAGKEMLAALRNEEAEHLRVISEKYRAIKGE</sequence>
<dbReference type="RefSeq" id="WP_282001477.1">
    <property type="nucleotide sequence ID" value="NZ_AP027151.1"/>
</dbReference>
<protein>
    <submittedName>
        <fullName evidence="2">Ferritin</fullName>
    </submittedName>
</protein>
<proteinExistence type="predicted"/>
<gene>
    <name evidence="2" type="ORF">GURASL_04090</name>
</gene>
<accession>A0ABM8EGF3</accession>